<sequence>MSSQATSTQIYKKSSKIKRLNIHKLLDFSKSIENHLKQQNDLKGYIERIERLQKQSNSRKKFIIESANSSNIQLDTNFNLIRHQNNDETSKLRTNDFIKITKNVEKFYAEEESLNIHKTKVETLQKKIELQKTVLIQSASILNLKIDEDFNLVVEDEDADEDEEENTEELEEFLTQIDNLP</sequence>
<comment type="caution">
    <text evidence="2">The sequence shown here is derived from an EMBL/GenBank/DDBJ whole genome shotgun (WGS) entry which is preliminary data.</text>
</comment>
<evidence type="ECO:0000313" key="2">
    <source>
        <dbReference type="EMBL" id="CAF1106635.1"/>
    </source>
</evidence>
<evidence type="ECO:0000256" key="1">
    <source>
        <dbReference type="SAM" id="MobiDB-lite"/>
    </source>
</evidence>
<dbReference type="AlphaFoldDB" id="A0A814PHE5"/>
<feature type="compositionally biased region" description="Acidic residues" evidence="1">
    <location>
        <begin position="156"/>
        <end position="172"/>
    </location>
</feature>
<keyword evidence="3" id="KW-1185">Reference proteome</keyword>
<evidence type="ECO:0000313" key="3">
    <source>
        <dbReference type="Proteomes" id="UP000663879"/>
    </source>
</evidence>
<proteinExistence type="predicted"/>
<feature type="region of interest" description="Disordered" evidence="1">
    <location>
        <begin position="156"/>
        <end position="181"/>
    </location>
</feature>
<dbReference type="Proteomes" id="UP000663879">
    <property type="component" value="Unassembled WGS sequence"/>
</dbReference>
<dbReference type="EMBL" id="CAJNOC010007877">
    <property type="protein sequence ID" value="CAF1106635.1"/>
    <property type="molecule type" value="Genomic_DNA"/>
</dbReference>
<gene>
    <name evidence="2" type="ORF">OXX778_LOCUS21420</name>
</gene>
<protein>
    <submittedName>
        <fullName evidence="2">Uncharacterized protein</fullName>
    </submittedName>
</protein>
<name>A0A814PHE5_9BILA</name>
<organism evidence="2 3">
    <name type="scientific">Brachionus calyciflorus</name>
    <dbReference type="NCBI Taxonomy" id="104777"/>
    <lineage>
        <taxon>Eukaryota</taxon>
        <taxon>Metazoa</taxon>
        <taxon>Spiralia</taxon>
        <taxon>Gnathifera</taxon>
        <taxon>Rotifera</taxon>
        <taxon>Eurotatoria</taxon>
        <taxon>Monogononta</taxon>
        <taxon>Pseudotrocha</taxon>
        <taxon>Ploima</taxon>
        <taxon>Brachionidae</taxon>
        <taxon>Brachionus</taxon>
    </lineage>
</organism>
<accession>A0A814PHE5</accession>
<reference evidence="2" key="1">
    <citation type="submission" date="2021-02" db="EMBL/GenBank/DDBJ databases">
        <authorList>
            <person name="Nowell W R."/>
        </authorList>
    </citation>
    <scope>NUCLEOTIDE SEQUENCE</scope>
    <source>
        <strain evidence="2">Ploen Becks lab</strain>
    </source>
</reference>